<dbReference type="InterPro" id="IPR018316">
    <property type="entry name" value="Tubulin/FtsZ_2-layer-sand-dom"/>
</dbReference>
<dbReference type="InterPro" id="IPR000158">
    <property type="entry name" value="Cell_div_FtsZ"/>
</dbReference>
<evidence type="ECO:0000256" key="8">
    <source>
        <dbReference type="HAMAP-Rule" id="MF_00909"/>
    </source>
</evidence>
<dbReference type="EMBL" id="ABWP01000045">
    <property type="protein sequence ID" value="EEA85329.1"/>
    <property type="molecule type" value="Genomic_DNA"/>
</dbReference>
<feature type="binding site" evidence="8">
    <location>
        <begin position="120"/>
        <end position="122"/>
    </location>
    <ligand>
        <name>GTP</name>
        <dbReference type="ChEBI" id="CHEBI:37565"/>
    </ligand>
</feature>
<proteinExistence type="inferred from homology"/>
<dbReference type="AlphaFoldDB" id="B6FYU8"/>
<dbReference type="PANTHER" id="PTHR30314">
    <property type="entry name" value="CELL DIVISION PROTEIN FTSZ-RELATED"/>
    <property type="match status" value="1"/>
</dbReference>
<dbReference type="Proteomes" id="UP000003178">
    <property type="component" value="Unassembled WGS sequence"/>
</dbReference>
<name>B6FYU8_PEPHT</name>
<gene>
    <name evidence="8 12" type="primary">ftsZ</name>
    <name evidence="12" type="ORF">CLOHIR_01052</name>
</gene>
<feature type="domain" description="Tubulin/FtsZ GTPase" evidence="10">
    <location>
        <begin position="25"/>
        <end position="217"/>
    </location>
</feature>
<dbReference type="FunFam" id="3.40.50.1440:FF:000023">
    <property type="entry name" value="Cell division protein FtsZ"/>
    <property type="match status" value="1"/>
</dbReference>
<feature type="domain" description="Tubulin/FtsZ 2-layer sandwich" evidence="11">
    <location>
        <begin position="219"/>
        <end position="336"/>
    </location>
</feature>
<dbReference type="PROSITE" id="PS01134">
    <property type="entry name" value="FTSZ_1"/>
    <property type="match status" value="1"/>
</dbReference>
<dbReference type="Gene3D" id="3.40.50.1440">
    <property type="entry name" value="Tubulin/FtsZ, GTPase domain"/>
    <property type="match status" value="1"/>
</dbReference>
<dbReference type="SMART" id="SM00865">
    <property type="entry name" value="Tubulin_C"/>
    <property type="match status" value="1"/>
</dbReference>
<evidence type="ECO:0000313" key="12">
    <source>
        <dbReference type="EMBL" id="EEA85329.1"/>
    </source>
</evidence>
<dbReference type="GO" id="GO:0032153">
    <property type="term" value="C:cell division site"/>
    <property type="evidence" value="ECO:0007669"/>
    <property type="project" value="UniProtKB-UniRule"/>
</dbReference>
<dbReference type="NCBIfam" id="TIGR00065">
    <property type="entry name" value="ftsZ"/>
    <property type="match status" value="1"/>
</dbReference>
<dbReference type="GO" id="GO:0003924">
    <property type="term" value="F:GTPase activity"/>
    <property type="evidence" value="ECO:0007669"/>
    <property type="project" value="UniProtKB-UniRule"/>
</dbReference>
<dbReference type="STRING" id="500633.CLOHIR_01052"/>
<dbReference type="InterPro" id="IPR036525">
    <property type="entry name" value="Tubulin/FtsZ_GTPase_sf"/>
</dbReference>
<evidence type="ECO:0000313" key="13">
    <source>
        <dbReference type="Proteomes" id="UP000003178"/>
    </source>
</evidence>
<comment type="function">
    <text evidence="8">Essential cell division protein that forms a contractile ring structure (Z ring) at the future cell division site. The regulation of the ring assembly controls the timing and the location of cell division. One of the functions of the FtsZ ring is to recruit other cell division proteins to the septum to produce a new cell wall between the dividing cells. Binds GTP and shows GTPase activity.</text>
</comment>
<evidence type="ECO:0000259" key="10">
    <source>
        <dbReference type="SMART" id="SM00864"/>
    </source>
</evidence>
<evidence type="ECO:0000256" key="4">
    <source>
        <dbReference type="ARBA" id="ARBA00022741"/>
    </source>
</evidence>
<dbReference type="Gene3D" id="3.30.1330.20">
    <property type="entry name" value="Tubulin/FtsZ, C-terminal domain"/>
    <property type="match status" value="1"/>
</dbReference>
<comment type="caution">
    <text evidence="12">The sequence shown here is derived from an EMBL/GenBank/DDBJ whole genome shotgun (WGS) entry which is preliminary data.</text>
</comment>
<keyword evidence="5 8" id="KW-0342">GTP-binding</keyword>
<dbReference type="PANTHER" id="PTHR30314:SF3">
    <property type="entry name" value="MITOCHONDRIAL DIVISION PROTEIN FSZA"/>
    <property type="match status" value="1"/>
</dbReference>
<keyword evidence="2 8" id="KW-0963">Cytoplasm</keyword>
<dbReference type="InterPro" id="IPR003008">
    <property type="entry name" value="Tubulin_FtsZ_GTPase"/>
</dbReference>
<keyword evidence="6 8" id="KW-0717">Septation</keyword>
<evidence type="ECO:0000256" key="9">
    <source>
        <dbReference type="NCBIfam" id="TIGR00065"/>
    </source>
</evidence>
<keyword evidence="4 8" id="KW-0547">Nucleotide-binding</keyword>
<keyword evidence="13" id="KW-1185">Reference proteome</keyword>
<evidence type="ECO:0000259" key="11">
    <source>
        <dbReference type="SMART" id="SM00865"/>
    </source>
</evidence>
<dbReference type="SUPFAM" id="SSF55307">
    <property type="entry name" value="Tubulin C-terminal domain-like"/>
    <property type="match status" value="1"/>
</dbReference>
<dbReference type="InterPro" id="IPR024757">
    <property type="entry name" value="FtsZ_C"/>
</dbReference>
<feature type="binding site" evidence="8">
    <location>
        <position position="151"/>
    </location>
    <ligand>
        <name>GTP</name>
        <dbReference type="ChEBI" id="CHEBI:37565"/>
    </ligand>
</feature>
<comment type="similarity">
    <text evidence="1 8">Belongs to the FtsZ family.</text>
</comment>
<evidence type="ECO:0000256" key="5">
    <source>
        <dbReference type="ARBA" id="ARBA00023134"/>
    </source>
</evidence>
<dbReference type="eggNOG" id="COG0206">
    <property type="taxonomic scope" value="Bacteria"/>
</dbReference>
<sequence>MYYIGDKEGGELMLGFDVELEEWVKIKVVGVGGGGSNAVDGMVDAKINGVDFISVNTDKQALCRSKAEYKVQIGEKLTKGLGAGADPEVGRKAAEESKNEIIKLLEDSEMVFITAGMGGGTGTGAAPVIAQLAKEMGKLTVGVVTKPFTFEGRKRMKQAETGIEELKSKVDTLITIPNDRLLQVVQKNTSMLQAFSIADDVLRQAIQSVSELIKVPGIINLDFADVKRIMGDKGLAHIGIGSAKGDNKAIEAVRQAIESPLLETSIVGARGVILNISGGLDLSLVEINEASNIIYESCHEDVDLIFGANVKEELGDEVTVTVIATGFDPDMQKVAKETRKIIKEELNKDVATVESTTVEEEAPSITKVVSEPQIDVDEDMEIPSFIRNRRKRK</sequence>
<feature type="binding site" evidence="8">
    <location>
        <position position="199"/>
    </location>
    <ligand>
        <name>GTP</name>
        <dbReference type="ChEBI" id="CHEBI:37565"/>
    </ligand>
</feature>
<dbReference type="GO" id="GO:0000917">
    <property type="term" value="P:division septum assembly"/>
    <property type="evidence" value="ECO:0007669"/>
    <property type="project" value="UniProtKB-KW"/>
</dbReference>
<feature type="binding site" evidence="8">
    <location>
        <position position="155"/>
    </location>
    <ligand>
        <name>GTP</name>
        <dbReference type="ChEBI" id="CHEBI:37565"/>
    </ligand>
</feature>
<evidence type="ECO:0000256" key="3">
    <source>
        <dbReference type="ARBA" id="ARBA00022618"/>
    </source>
</evidence>
<dbReference type="PRINTS" id="PR00423">
    <property type="entry name" value="CELLDVISFTSZ"/>
</dbReference>
<dbReference type="InterPro" id="IPR037103">
    <property type="entry name" value="Tubulin/FtsZ-like_C"/>
</dbReference>
<accession>B6FYU8</accession>
<dbReference type="SUPFAM" id="SSF52490">
    <property type="entry name" value="Tubulin nucleotide-binding domain-like"/>
    <property type="match status" value="1"/>
</dbReference>
<comment type="subunit">
    <text evidence="8">Homodimer. Polymerizes to form a dynamic ring structure in a strictly GTP-dependent manner. Interacts directly with several other division proteins.</text>
</comment>
<dbReference type="HAMAP" id="MF_00909">
    <property type="entry name" value="FtsZ"/>
    <property type="match status" value="1"/>
</dbReference>
<dbReference type="GO" id="GO:0051258">
    <property type="term" value="P:protein polymerization"/>
    <property type="evidence" value="ECO:0007669"/>
    <property type="project" value="UniProtKB-UniRule"/>
</dbReference>
<evidence type="ECO:0000256" key="7">
    <source>
        <dbReference type="ARBA" id="ARBA00023306"/>
    </source>
</evidence>
<keyword evidence="7 8" id="KW-0131">Cell cycle</keyword>
<evidence type="ECO:0000256" key="2">
    <source>
        <dbReference type="ARBA" id="ARBA00022490"/>
    </source>
</evidence>
<evidence type="ECO:0000256" key="6">
    <source>
        <dbReference type="ARBA" id="ARBA00023210"/>
    </source>
</evidence>
<evidence type="ECO:0000256" key="1">
    <source>
        <dbReference type="ARBA" id="ARBA00009690"/>
    </source>
</evidence>
<dbReference type="InterPro" id="IPR020805">
    <property type="entry name" value="Cell_div_FtsZ_CS"/>
</dbReference>
<dbReference type="HOGENOM" id="CLU_024865_0_1_9"/>
<dbReference type="InterPro" id="IPR008280">
    <property type="entry name" value="Tub_FtsZ_C"/>
</dbReference>
<reference evidence="12 13" key="2">
    <citation type="submission" date="2008-10" db="EMBL/GenBank/DDBJ databases">
        <title>Draft genome sequence of Clostridium hiranonis (DSM 13275).</title>
        <authorList>
            <person name="Sudarsanam P."/>
            <person name="Ley R."/>
            <person name="Guruge J."/>
            <person name="Turnbaugh P.J."/>
            <person name="Mahowald M."/>
            <person name="Liep D."/>
            <person name="Gordon J."/>
        </authorList>
    </citation>
    <scope>NUCLEOTIDE SEQUENCE [LARGE SCALE GENOMIC DNA]</scope>
    <source>
        <strain evidence="12 13">DSM 13275</strain>
    </source>
</reference>
<dbReference type="GO" id="GO:0005737">
    <property type="term" value="C:cytoplasm"/>
    <property type="evidence" value="ECO:0007669"/>
    <property type="project" value="UniProtKB-SubCell"/>
</dbReference>
<organism evidence="12 13">
    <name type="scientific">Peptacetobacter hiranonis (strain DSM 13275 / JCM 10541 / KCTC 15199 / TO-931)</name>
    <name type="common">Clostridium hiranonis</name>
    <dbReference type="NCBI Taxonomy" id="500633"/>
    <lineage>
        <taxon>Bacteria</taxon>
        <taxon>Bacillati</taxon>
        <taxon>Bacillota</taxon>
        <taxon>Clostridia</taxon>
        <taxon>Peptostreptococcales</taxon>
        <taxon>Peptostreptococcaceae</taxon>
        <taxon>Peptacetobacter</taxon>
    </lineage>
</organism>
<comment type="subcellular location">
    <subcellularLocation>
        <location evidence="8">Cytoplasm</location>
    </subcellularLocation>
    <text evidence="8">Assembles at midcell at the inner surface of the cytoplasmic membrane.</text>
</comment>
<protein>
    <recommendedName>
        <fullName evidence="8 9">Cell division protein FtsZ</fullName>
    </recommendedName>
</protein>
<dbReference type="SMART" id="SM00864">
    <property type="entry name" value="Tubulin"/>
    <property type="match status" value="1"/>
</dbReference>
<dbReference type="Pfam" id="PF00091">
    <property type="entry name" value="Tubulin"/>
    <property type="match status" value="1"/>
</dbReference>
<reference evidence="12 13" key="1">
    <citation type="submission" date="2008-09" db="EMBL/GenBank/DDBJ databases">
        <authorList>
            <person name="Fulton L."/>
            <person name="Clifton S."/>
            <person name="Fulton B."/>
            <person name="Xu J."/>
            <person name="Minx P."/>
            <person name="Pepin K.H."/>
            <person name="Johnson M."/>
            <person name="Thiruvilangam P."/>
            <person name="Bhonagiri V."/>
            <person name="Nash W.E."/>
            <person name="Mardis E.R."/>
            <person name="Wilson R.K."/>
        </authorList>
    </citation>
    <scope>NUCLEOTIDE SEQUENCE [LARGE SCALE GENOMIC DNA]</scope>
    <source>
        <strain evidence="12 13">DSM 13275</strain>
    </source>
</reference>
<keyword evidence="3 8" id="KW-0132">Cell division</keyword>
<dbReference type="InterPro" id="IPR045061">
    <property type="entry name" value="FtsZ/CetZ"/>
</dbReference>
<dbReference type="Pfam" id="PF12327">
    <property type="entry name" value="FtsZ_C"/>
    <property type="match status" value="1"/>
</dbReference>
<dbReference type="CDD" id="cd02201">
    <property type="entry name" value="FtsZ_type1"/>
    <property type="match status" value="1"/>
</dbReference>
<dbReference type="GO" id="GO:0005525">
    <property type="term" value="F:GTP binding"/>
    <property type="evidence" value="ECO:0007669"/>
    <property type="project" value="UniProtKB-UniRule"/>
</dbReference>
<feature type="binding site" evidence="8">
    <location>
        <begin position="33"/>
        <end position="37"/>
    </location>
    <ligand>
        <name>GTP</name>
        <dbReference type="ChEBI" id="CHEBI:37565"/>
    </ligand>
</feature>
<dbReference type="GO" id="GO:0043093">
    <property type="term" value="P:FtsZ-dependent cytokinesis"/>
    <property type="evidence" value="ECO:0007669"/>
    <property type="project" value="UniProtKB-UniRule"/>
</dbReference>